<dbReference type="PROSITE" id="PS00523">
    <property type="entry name" value="SULFATASE_1"/>
    <property type="match status" value="1"/>
</dbReference>
<reference evidence="7 8" key="1">
    <citation type="submission" date="2024-09" db="EMBL/GenBank/DDBJ databases">
        <authorList>
            <person name="Sun Q."/>
            <person name="Mori K."/>
        </authorList>
    </citation>
    <scope>NUCLEOTIDE SEQUENCE [LARGE SCALE GENOMIC DNA]</scope>
    <source>
        <strain evidence="7 8">CECT 8286</strain>
    </source>
</reference>
<protein>
    <submittedName>
        <fullName evidence="7">Sulfatase</fullName>
    </submittedName>
</protein>
<dbReference type="SUPFAM" id="SSF53649">
    <property type="entry name" value="Alkaline phosphatase-like"/>
    <property type="match status" value="1"/>
</dbReference>
<evidence type="ECO:0000256" key="4">
    <source>
        <dbReference type="ARBA" id="ARBA00022837"/>
    </source>
</evidence>
<gene>
    <name evidence="7" type="ORF">ACFFVB_14105</name>
</gene>
<comment type="similarity">
    <text evidence="1">Belongs to the sulfatase family.</text>
</comment>
<feature type="chain" id="PRO_5046201022" evidence="5">
    <location>
        <begin position="34"/>
        <end position="480"/>
    </location>
</feature>
<evidence type="ECO:0000256" key="5">
    <source>
        <dbReference type="SAM" id="SignalP"/>
    </source>
</evidence>
<dbReference type="Gene3D" id="3.30.1120.10">
    <property type="match status" value="1"/>
</dbReference>
<evidence type="ECO:0000256" key="3">
    <source>
        <dbReference type="ARBA" id="ARBA00022801"/>
    </source>
</evidence>
<dbReference type="Gene3D" id="3.40.720.10">
    <property type="entry name" value="Alkaline Phosphatase, subunit A"/>
    <property type="match status" value="1"/>
</dbReference>
<keyword evidence="3" id="KW-0378">Hydrolase</keyword>
<evidence type="ECO:0000313" key="7">
    <source>
        <dbReference type="EMBL" id="MFB9054218.1"/>
    </source>
</evidence>
<accession>A0ABV5F500</accession>
<dbReference type="Proteomes" id="UP001589605">
    <property type="component" value="Unassembled WGS sequence"/>
</dbReference>
<organism evidence="7 8">
    <name type="scientific">Formosa undariae</name>
    <dbReference type="NCBI Taxonomy" id="1325436"/>
    <lineage>
        <taxon>Bacteria</taxon>
        <taxon>Pseudomonadati</taxon>
        <taxon>Bacteroidota</taxon>
        <taxon>Flavobacteriia</taxon>
        <taxon>Flavobacteriales</taxon>
        <taxon>Flavobacteriaceae</taxon>
        <taxon>Formosa</taxon>
    </lineage>
</organism>
<comment type="caution">
    <text evidence="7">The sequence shown here is derived from an EMBL/GenBank/DDBJ whole genome shotgun (WGS) entry which is preliminary data.</text>
</comment>
<dbReference type="Pfam" id="PF00884">
    <property type="entry name" value="Sulfatase"/>
    <property type="match status" value="1"/>
</dbReference>
<keyword evidence="2" id="KW-0479">Metal-binding</keyword>
<evidence type="ECO:0000259" key="6">
    <source>
        <dbReference type="Pfam" id="PF00884"/>
    </source>
</evidence>
<evidence type="ECO:0000256" key="2">
    <source>
        <dbReference type="ARBA" id="ARBA00022723"/>
    </source>
</evidence>
<dbReference type="PANTHER" id="PTHR42693:SF53">
    <property type="entry name" value="ENDO-4-O-SULFATASE"/>
    <property type="match status" value="1"/>
</dbReference>
<evidence type="ECO:0000313" key="8">
    <source>
        <dbReference type="Proteomes" id="UP001589605"/>
    </source>
</evidence>
<keyword evidence="4" id="KW-0106">Calcium</keyword>
<proteinExistence type="inferred from homology"/>
<feature type="domain" description="Sulfatase N-terminal" evidence="6">
    <location>
        <begin position="40"/>
        <end position="370"/>
    </location>
</feature>
<dbReference type="InterPro" id="IPR000917">
    <property type="entry name" value="Sulfatase_N"/>
</dbReference>
<evidence type="ECO:0000256" key="1">
    <source>
        <dbReference type="ARBA" id="ARBA00008779"/>
    </source>
</evidence>
<dbReference type="RefSeq" id="WP_382383699.1">
    <property type="nucleotide sequence ID" value="NZ_JBHMEZ010000012.1"/>
</dbReference>
<keyword evidence="5" id="KW-0732">Signal</keyword>
<keyword evidence="8" id="KW-1185">Reference proteome</keyword>
<dbReference type="InterPro" id="IPR017850">
    <property type="entry name" value="Alkaline_phosphatase_core_sf"/>
</dbReference>
<dbReference type="EMBL" id="JBHMEZ010000012">
    <property type="protein sequence ID" value="MFB9054218.1"/>
    <property type="molecule type" value="Genomic_DNA"/>
</dbReference>
<dbReference type="InterPro" id="IPR050738">
    <property type="entry name" value="Sulfatase"/>
</dbReference>
<dbReference type="InterPro" id="IPR024607">
    <property type="entry name" value="Sulfatase_CS"/>
</dbReference>
<name>A0ABV5F500_9FLAO</name>
<sequence>MNRKISGYNMEFRCFKKRAALLVFIFSFLGSYAQNVNGKPNVILIMADDLGYGDVGFNGNEKIITPYLDAMAKEGVKFTNFYAAAPLCSPTRASVLTGRSPYRQGIFAAHTGGMRPAEKTIPELLKNKGYKTGFFGKWHLGWIEPNKVESRGVYSPPWFHGYEETFATKSAVPTWDPTKTPSFWNGFGSEDDGSWGGSIYLENGVPVTDNLEGDDSRIIMDRAIPFMEKAIAGNEPFFTTIWFHTPHEPVVAGPEYLAKYPDLPIEQRHLYGAITAMDDQIGRLRAFLKVNNIEDNTIIFFCSDNGPSGGLVKKGIASAGPFRGHKHDMWEGGLRVPSLALWPNHFKSGLVTDYQSSTVDYLPTILDILNMSPSKKIPLDGVSLKSVVMGESTSQRTVPIASGFQRLYKDIDLYAFIDGQYKICIPNPGDEMMLFDIKNDPGETKNLASEQPELLKKMEAGLEKVKESWRLSREGKDYQW</sequence>
<feature type="signal peptide" evidence="5">
    <location>
        <begin position="1"/>
        <end position="33"/>
    </location>
</feature>
<dbReference type="PANTHER" id="PTHR42693">
    <property type="entry name" value="ARYLSULFATASE FAMILY MEMBER"/>
    <property type="match status" value="1"/>
</dbReference>